<dbReference type="InterPro" id="IPR013563">
    <property type="entry name" value="Oligopep_ABC_C"/>
</dbReference>
<evidence type="ECO:0000259" key="8">
    <source>
        <dbReference type="PROSITE" id="PS50893"/>
    </source>
</evidence>
<dbReference type="NCBIfam" id="NF008453">
    <property type="entry name" value="PRK11308.1"/>
    <property type="match status" value="2"/>
</dbReference>
<dbReference type="InterPro" id="IPR027417">
    <property type="entry name" value="P-loop_NTPase"/>
</dbReference>
<dbReference type="EMBL" id="JACZDF010000001">
    <property type="protein sequence ID" value="MBD9698411.1"/>
    <property type="molecule type" value="Genomic_DNA"/>
</dbReference>
<feature type="domain" description="ABC transporter" evidence="8">
    <location>
        <begin position="11"/>
        <end position="260"/>
    </location>
</feature>
<dbReference type="Pfam" id="PF00005">
    <property type="entry name" value="ABC_tran"/>
    <property type="match status" value="2"/>
</dbReference>
<keyword evidence="7" id="KW-0472">Membrane</keyword>
<keyword evidence="6 9" id="KW-0067">ATP-binding</keyword>
<name>A0ABR9DPR6_9MICO</name>
<evidence type="ECO:0000313" key="10">
    <source>
        <dbReference type="Proteomes" id="UP000642107"/>
    </source>
</evidence>
<evidence type="ECO:0000313" key="9">
    <source>
        <dbReference type="EMBL" id="MBD9698411.1"/>
    </source>
</evidence>
<dbReference type="InterPro" id="IPR017871">
    <property type="entry name" value="ABC_transporter-like_CS"/>
</dbReference>
<evidence type="ECO:0000256" key="4">
    <source>
        <dbReference type="ARBA" id="ARBA00022475"/>
    </source>
</evidence>
<dbReference type="PANTHER" id="PTHR43297">
    <property type="entry name" value="OLIGOPEPTIDE TRANSPORT ATP-BINDING PROTEIN APPD"/>
    <property type="match status" value="1"/>
</dbReference>
<dbReference type="InterPro" id="IPR003439">
    <property type="entry name" value="ABC_transporter-like_ATP-bd"/>
</dbReference>
<protein>
    <submittedName>
        <fullName evidence="9">ABC transporter ATP-binding protein</fullName>
    </submittedName>
</protein>
<dbReference type="Pfam" id="PF08352">
    <property type="entry name" value="oligo_HPY"/>
    <property type="match status" value="2"/>
</dbReference>
<evidence type="ECO:0000256" key="3">
    <source>
        <dbReference type="ARBA" id="ARBA00022448"/>
    </source>
</evidence>
<proteinExistence type="inferred from homology"/>
<dbReference type="GO" id="GO:0005524">
    <property type="term" value="F:ATP binding"/>
    <property type="evidence" value="ECO:0007669"/>
    <property type="project" value="UniProtKB-KW"/>
</dbReference>
<feature type="domain" description="ABC transporter" evidence="8">
    <location>
        <begin position="295"/>
        <end position="539"/>
    </location>
</feature>
<evidence type="ECO:0000256" key="6">
    <source>
        <dbReference type="ARBA" id="ARBA00022840"/>
    </source>
</evidence>
<comment type="similarity">
    <text evidence="2">Belongs to the ABC transporter superfamily.</text>
</comment>
<dbReference type="SMART" id="SM00382">
    <property type="entry name" value="AAA"/>
    <property type="match status" value="2"/>
</dbReference>
<evidence type="ECO:0000256" key="5">
    <source>
        <dbReference type="ARBA" id="ARBA00022741"/>
    </source>
</evidence>
<dbReference type="RefSeq" id="WP_192277557.1">
    <property type="nucleotide sequence ID" value="NZ_JACZDF010000001.1"/>
</dbReference>
<comment type="subcellular location">
    <subcellularLocation>
        <location evidence="1">Cell membrane</location>
        <topology evidence="1">Peripheral membrane protein</topology>
    </subcellularLocation>
</comment>
<organism evidence="9 10">
    <name type="scientific">Flavimobilis rhizosphaerae</name>
    <dbReference type="NCBI Taxonomy" id="2775421"/>
    <lineage>
        <taxon>Bacteria</taxon>
        <taxon>Bacillati</taxon>
        <taxon>Actinomycetota</taxon>
        <taxon>Actinomycetes</taxon>
        <taxon>Micrococcales</taxon>
        <taxon>Jonesiaceae</taxon>
        <taxon>Flavimobilis</taxon>
    </lineage>
</organism>
<keyword evidence="10" id="KW-1185">Reference proteome</keyword>
<keyword evidence="4" id="KW-1003">Cell membrane</keyword>
<keyword evidence="5" id="KW-0547">Nucleotide-binding</keyword>
<dbReference type="PANTHER" id="PTHR43297:SF2">
    <property type="entry name" value="DIPEPTIDE TRANSPORT ATP-BINDING PROTEIN DPPD"/>
    <property type="match status" value="1"/>
</dbReference>
<keyword evidence="3" id="KW-0813">Transport</keyword>
<dbReference type="CDD" id="cd03257">
    <property type="entry name" value="ABC_NikE_OppD_transporters"/>
    <property type="match status" value="2"/>
</dbReference>
<accession>A0ABR9DPR6</accession>
<evidence type="ECO:0000256" key="2">
    <source>
        <dbReference type="ARBA" id="ARBA00005417"/>
    </source>
</evidence>
<evidence type="ECO:0000256" key="1">
    <source>
        <dbReference type="ARBA" id="ARBA00004202"/>
    </source>
</evidence>
<sequence length="574" mass="61988">MSVDTTQDPVLSFTDLDVKFRTEFGSVHAVKGISLEVRPGEVLALVGESGSGKSVTSMTALGLLPGNARISGRVTVGDKVVGDLDDGALRSMRGNDIAMVFQEPMTALNPVLTIGSQLTESLELHDVAHGKDADARAVELLRMVGIPEPERRVTQFPHELSGGQRQRVVIAMALACDPQVIVADEPTTALDVTVQADILDLLRSLKDKLDTGILLITHNMGVVADMADRVAVMLKGEIVEEGTADEVLNHAQHPYTKRLLAAVPHLGQGPEQFGIAVSGARAEASAEAEKPALALDVRNLVVEYQRLGKTPFRAVDDVSFHVAPGEIVGLVGESGSGKSTIARCALGLIPAAGGEVEIFGTDLYRAHGKAEKAIRRRVGVVFQDPASSLNPRFPIGDCIAEPLVVHKVGNRKSQLARVRELLDAVELPRDVINRYPHELSGGQRQRVSIARALTLDPQLLVADEPTSALDVSVQAQVLKMFLALQERYQFGCIFVSHDLAVIDMLADRVVVLQNGKIVEQGPREDVLGHPREEYTRRLIAAAPVPEPGEQRRRREERHALLAELGDQVAELKVN</sequence>
<gene>
    <name evidence="9" type="ORF">IGS67_02735</name>
</gene>
<dbReference type="NCBIfam" id="NF007739">
    <property type="entry name" value="PRK10419.1"/>
    <property type="match status" value="2"/>
</dbReference>
<reference evidence="9 10" key="1">
    <citation type="submission" date="2020-09" db="EMBL/GenBank/DDBJ databases">
        <title>Flavimobilis rhizosphaerae sp. nov., isolated from rhizosphere soil of Spartina alterniflora.</title>
        <authorList>
            <person name="Hanqin C."/>
        </authorList>
    </citation>
    <scope>NUCLEOTIDE SEQUENCE [LARGE SCALE GENOMIC DNA]</scope>
    <source>
        <strain evidence="9 10">GY 10621</strain>
    </source>
</reference>
<dbReference type="InterPro" id="IPR050388">
    <property type="entry name" value="ABC_Ni/Peptide_Import"/>
</dbReference>
<dbReference type="InterPro" id="IPR003593">
    <property type="entry name" value="AAA+_ATPase"/>
</dbReference>
<dbReference type="Gene3D" id="3.40.50.300">
    <property type="entry name" value="P-loop containing nucleotide triphosphate hydrolases"/>
    <property type="match status" value="2"/>
</dbReference>
<dbReference type="PROSITE" id="PS50893">
    <property type="entry name" value="ABC_TRANSPORTER_2"/>
    <property type="match status" value="2"/>
</dbReference>
<comment type="caution">
    <text evidence="9">The sequence shown here is derived from an EMBL/GenBank/DDBJ whole genome shotgun (WGS) entry which is preliminary data.</text>
</comment>
<dbReference type="PROSITE" id="PS00211">
    <property type="entry name" value="ABC_TRANSPORTER_1"/>
    <property type="match status" value="2"/>
</dbReference>
<evidence type="ECO:0000256" key="7">
    <source>
        <dbReference type="ARBA" id="ARBA00023136"/>
    </source>
</evidence>
<dbReference type="Proteomes" id="UP000642107">
    <property type="component" value="Unassembled WGS sequence"/>
</dbReference>
<dbReference type="SUPFAM" id="SSF52540">
    <property type="entry name" value="P-loop containing nucleoside triphosphate hydrolases"/>
    <property type="match status" value="2"/>
</dbReference>